<name>A0A9P6ED83_9AGAR</name>
<comment type="caution">
    <text evidence="2">The sequence shown here is derived from an EMBL/GenBank/DDBJ whole genome shotgun (WGS) entry which is preliminary data.</text>
</comment>
<keyword evidence="1" id="KW-1133">Transmembrane helix</keyword>
<gene>
    <name evidence="2" type="ORF">CPB83DRAFT_857269</name>
</gene>
<evidence type="ECO:0000313" key="2">
    <source>
        <dbReference type="EMBL" id="KAF9526812.1"/>
    </source>
</evidence>
<reference evidence="2" key="1">
    <citation type="submission" date="2020-11" db="EMBL/GenBank/DDBJ databases">
        <authorList>
            <consortium name="DOE Joint Genome Institute"/>
            <person name="Ahrendt S."/>
            <person name="Riley R."/>
            <person name="Andreopoulos W."/>
            <person name="Labutti K."/>
            <person name="Pangilinan J."/>
            <person name="Ruiz-Duenas F.J."/>
            <person name="Barrasa J.M."/>
            <person name="Sanchez-Garcia M."/>
            <person name="Camarero S."/>
            <person name="Miyauchi S."/>
            <person name="Serrano A."/>
            <person name="Linde D."/>
            <person name="Babiker R."/>
            <person name="Drula E."/>
            <person name="Ayuso-Fernandez I."/>
            <person name="Pacheco R."/>
            <person name="Padilla G."/>
            <person name="Ferreira P."/>
            <person name="Barriuso J."/>
            <person name="Kellner H."/>
            <person name="Castanera R."/>
            <person name="Alfaro M."/>
            <person name="Ramirez L."/>
            <person name="Pisabarro A.G."/>
            <person name="Kuo A."/>
            <person name="Tritt A."/>
            <person name="Lipzen A."/>
            <person name="He G."/>
            <person name="Yan M."/>
            <person name="Ng V."/>
            <person name="Cullen D."/>
            <person name="Martin F."/>
            <person name="Rosso M.-N."/>
            <person name="Henrissat B."/>
            <person name="Hibbett D."/>
            <person name="Martinez A.T."/>
            <person name="Grigoriev I.V."/>
        </authorList>
    </citation>
    <scope>NUCLEOTIDE SEQUENCE</scope>
    <source>
        <strain evidence="2">CBS 506.95</strain>
    </source>
</reference>
<evidence type="ECO:0000256" key="1">
    <source>
        <dbReference type="SAM" id="Phobius"/>
    </source>
</evidence>
<sequence>MSSSICAITPNPDISGIGVRTSIYAQAVLTLIQPLLASLDGHISADELVGLHELYLGILLPGCALLFSALIQARTFGLSVYHAIIVLNLSWINNTSALIFFEFALIAQLKLDKERDFRRTLGDTLVLLYDSLDLLMKDQSTPIDSQVLKVAMDRAGTIKSSLEMAIEEKKWEGSKEILESVIQGLQLLRLYGNGSMAGVEAKEFRDLVKKDKFRLPKVLGTPITRTRRRKVNRLAKALILARTSIGNKYAQVVNRVPGGGQVLALLQRDWIMVGLASAHLILFAGFGAWLWFKIDDFGINRECQPFTHVSLVVANVPVTSNGLRILFIIIYIISLLPVLNIVVFGGLEVGVIYGFQRFISLIYKPKGSTSPLHSPYILYQFIFLTFIVQAYFITSTELTIKNNEHIIDQNQEEDWTFGQTLAVALTIIPLIQVIKEIRKNLERWLETEENAEEEDTNE</sequence>
<keyword evidence="1" id="KW-0472">Membrane</keyword>
<feature type="transmembrane region" description="Helical" evidence="1">
    <location>
        <begin position="325"/>
        <end position="355"/>
    </location>
</feature>
<protein>
    <submittedName>
        <fullName evidence="2">Uncharacterized protein</fullName>
    </submittedName>
</protein>
<proteinExistence type="predicted"/>
<feature type="transmembrane region" description="Helical" evidence="1">
    <location>
        <begin position="376"/>
        <end position="395"/>
    </location>
</feature>
<keyword evidence="3" id="KW-1185">Reference proteome</keyword>
<organism evidence="2 3">
    <name type="scientific">Crepidotus variabilis</name>
    <dbReference type="NCBI Taxonomy" id="179855"/>
    <lineage>
        <taxon>Eukaryota</taxon>
        <taxon>Fungi</taxon>
        <taxon>Dikarya</taxon>
        <taxon>Basidiomycota</taxon>
        <taxon>Agaricomycotina</taxon>
        <taxon>Agaricomycetes</taxon>
        <taxon>Agaricomycetidae</taxon>
        <taxon>Agaricales</taxon>
        <taxon>Agaricineae</taxon>
        <taxon>Crepidotaceae</taxon>
        <taxon>Crepidotus</taxon>
    </lineage>
</organism>
<dbReference type="AlphaFoldDB" id="A0A9P6ED83"/>
<evidence type="ECO:0000313" key="3">
    <source>
        <dbReference type="Proteomes" id="UP000807306"/>
    </source>
</evidence>
<accession>A0A9P6ED83</accession>
<feature type="transmembrane region" description="Helical" evidence="1">
    <location>
        <begin position="54"/>
        <end position="71"/>
    </location>
</feature>
<dbReference type="Proteomes" id="UP000807306">
    <property type="component" value="Unassembled WGS sequence"/>
</dbReference>
<dbReference type="EMBL" id="MU157867">
    <property type="protein sequence ID" value="KAF9526812.1"/>
    <property type="molecule type" value="Genomic_DNA"/>
</dbReference>
<dbReference type="OrthoDB" id="3351993at2759"/>
<keyword evidence="1" id="KW-0812">Transmembrane</keyword>
<feature type="transmembrane region" description="Helical" evidence="1">
    <location>
        <begin position="270"/>
        <end position="292"/>
    </location>
</feature>